<keyword evidence="1" id="KW-0472">Membrane</keyword>
<evidence type="ECO:0000313" key="2">
    <source>
        <dbReference type="EMBL" id="MFC7269965.1"/>
    </source>
</evidence>
<dbReference type="NCBIfam" id="TIGR02532">
    <property type="entry name" value="IV_pilin_GFxxxE"/>
    <property type="match status" value="1"/>
</dbReference>
<dbReference type="InterPro" id="IPR045584">
    <property type="entry name" value="Pilin-like"/>
</dbReference>
<keyword evidence="3" id="KW-1185">Reference proteome</keyword>
<dbReference type="EMBL" id="JBHTBE010000003">
    <property type="protein sequence ID" value="MFC7269965.1"/>
    <property type="molecule type" value="Genomic_DNA"/>
</dbReference>
<keyword evidence="1" id="KW-1133">Transmembrane helix</keyword>
<name>A0ABW2HKB4_9MICO</name>
<dbReference type="RefSeq" id="WP_316250227.1">
    <property type="nucleotide sequence ID" value="NZ_BAABKW010000013.1"/>
</dbReference>
<evidence type="ECO:0000313" key="3">
    <source>
        <dbReference type="Proteomes" id="UP001596507"/>
    </source>
</evidence>
<dbReference type="SUPFAM" id="SSF54523">
    <property type="entry name" value="Pili subunits"/>
    <property type="match status" value="1"/>
</dbReference>
<accession>A0ABW2HKB4</accession>
<comment type="caution">
    <text evidence="2">The sequence shown here is derived from an EMBL/GenBank/DDBJ whole genome shotgun (WGS) entry which is preliminary data.</text>
</comment>
<dbReference type="PROSITE" id="PS00409">
    <property type="entry name" value="PROKAR_NTER_METHYL"/>
    <property type="match status" value="1"/>
</dbReference>
<proteinExistence type="predicted"/>
<reference evidence="3" key="1">
    <citation type="journal article" date="2019" name="Int. J. Syst. Evol. Microbiol.">
        <title>The Global Catalogue of Microorganisms (GCM) 10K type strain sequencing project: providing services to taxonomists for standard genome sequencing and annotation.</title>
        <authorList>
            <consortium name="The Broad Institute Genomics Platform"/>
            <consortium name="The Broad Institute Genome Sequencing Center for Infectious Disease"/>
            <person name="Wu L."/>
            <person name="Ma J."/>
        </authorList>
    </citation>
    <scope>NUCLEOTIDE SEQUENCE [LARGE SCALE GENOMIC DNA]</scope>
    <source>
        <strain evidence="3">CGMCC 1.15772</strain>
    </source>
</reference>
<evidence type="ECO:0000256" key="1">
    <source>
        <dbReference type="SAM" id="Phobius"/>
    </source>
</evidence>
<keyword evidence="1" id="KW-0812">Transmembrane</keyword>
<dbReference type="InterPro" id="IPR012902">
    <property type="entry name" value="N_methyl_site"/>
</dbReference>
<organism evidence="2 3">
    <name type="scientific">Microbacterium fluvii</name>
    <dbReference type="NCBI Taxonomy" id="415215"/>
    <lineage>
        <taxon>Bacteria</taxon>
        <taxon>Bacillati</taxon>
        <taxon>Actinomycetota</taxon>
        <taxon>Actinomycetes</taxon>
        <taxon>Micrococcales</taxon>
        <taxon>Microbacteriaceae</taxon>
        <taxon>Microbacterium</taxon>
    </lineage>
</organism>
<dbReference type="Pfam" id="PF07963">
    <property type="entry name" value="N_methyl"/>
    <property type="match status" value="1"/>
</dbReference>
<dbReference type="Gene3D" id="3.30.700.10">
    <property type="entry name" value="Glycoprotein, Type 4 Pilin"/>
    <property type="match status" value="1"/>
</dbReference>
<protein>
    <submittedName>
        <fullName evidence="2">Type II secretion system protein</fullName>
    </submittedName>
</protein>
<feature type="transmembrane region" description="Helical" evidence="1">
    <location>
        <begin position="26"/>
        <end position="50"/>
    </location>
</feature>
<sequence length="134" mass="13920">MRTFIKNYLAAEKARREENGEAGFSLIELIVVVVILGILAAIAVPVFLGLQAQAEKTSQDAVAGNAASQLASEIAQDPDYAFDADDFASLAGDTYTITTNTYTSIDDFCVSVTGGADDWTSKAGPGADCTSAAS</sequence>
<gene>
    <name evidence="2" type="ORF">ACFQRL_13455</name>
</gene>
<dbReference type="Proteomes" id="UP001596507">
    <property type="component" value="Unassembled WGS sequence"/>
</dbReference>